<organism evidence="1 2">
    <name type="scientific">Rhodocollybia butyracea</name>
    <dbReference type="NCBI Taxonomy" id="206335"/>
    <lineage>
        <taxon>Eukaryota</taxon>
        <taxon>Fungi</taxon>
        <taxon>Dikarya</taxon>
        <taxon>Basidiomycota</taxon>
        <taxon>Agaricomycotina</taxon>
        <taxon>Agaricomycetes</taxon>
        <taxon>Agaricomycetidae</taxon>
        <taxon>Agaricales</taxon>
        <taxon>Marasmiineae</taxon>
        <taxon>Omphalotaceae</taxon>
        <taxon>Rhodocollybia</taxon>
    </lineage>
</organism>
<proteinExistence type="predicted"/>
<accession>A0A9P5PJD0</accession>
<protein>
    <submittedName>
        <fullName evidence="1">Uncharacterized protein</fullName>
    </submittedName>
</protein>
<gene>
    <name evidence="1" type="ORF">BDP27DRAFT_1333564</name>
</gene>
<dbReference type="AlphaFoldDB" id="A0A9P5PJD0"/>
<dbReference type="Proteomes" id="UP000772434">
    <property type="component" value="Unassembled WGS sequence"/>
</dbReference>
<sequence>MGGSLLLYKLDYDGDDAFEELGDGDSFSYRYQGWHTIKAEVLRAGITYLDSSLRLNFFTDNDITLPSSIETDEEALSEGRAVINAALTILRSWVREPQNNGQSLLFPVSGLGGGPASSFAMSVRMHQMMESKDLDGLMDMSYHSQKIMDIVHSPVELAKVGMRGMFAFMRLGDNAAIIYPEEAQLMVPVLEKVFPLIEDTENFDTLQECVGQLRDLFAKCQDGYYITG</sequence>
<dbReference type="OrthoDB" id="2933729at2759"/>
<evidence type="ECO:0000313" key="2">
    <source>
        <dbReference type="Proteomes" id="UP000772434"/>
    </source>
</evidence>
<dbReference type="EMBL" id="JADNRY010000123">
    <property type="protein sequence ID" value="KAF9064453.1"/>
    <property type="molecule type" value="Genomic_DNA"/>
</dbReference>
<evidence type="ECO:0000313" key="1">
    <source>
        <dbReference type="EMBL" id="KAF9064453.1"/>
    </source>
</evidence>
<name>A0A9P5PJD0_9AGAR</name>
<reference evidence="1" key="1">
    <citation type="submission" date="2020-11" db="EMBL/GenBank/DDBJ databases">
        <authorList>
            <consortium name="DOE Joint Genome Institute"/>
            <person name="Ahrendt S."/>
            <person name="Riley R."/>
            <person name="Andreopoulos W."/>
            <person name="Labutti K."/>
            <person name="Pangilinan J."/>
            <person name="Ruiz-Duenas F.J."/>
            <person name="Barrasa J.M."/>
            <person name="Sanchez-Garcia M."/>
            <person name="Camarero S."/>
            <person name="Miyauchi S."/>
            <person name="Serrano A."/>
            <person name="Linde D."/>
            <person name="Babiker R."/>
            <person name="Drula E."/>
            <person name="Ayuso-Fernandez I."/>
            <person name="Pacheco R."/>
            <person name="Padilla G."/>
            <person name="Ferreira P."/>
            <person name="Barriuso J."/>
            <person name="Kellner H."/>
            <person name="Castanera R."/>
            <person name="Alfaro M."/>
            <person name="Ramirez L."/>
            <person name="Pisabarro A.G."/>
            <person name="Kuo A."/>
            <person name="Tritt A."/>
            <person name="Lipzen A."/>
            <person name="He G."/>
            <person name="Yan M."/>
            <person name="Ng V."/>
            <person name="Cullen D."/>
            <person name="Martin F."/>
            <person name="Rosso M.-N."/>
            <person name="Henrissat B."/>
            <person name="Hibbett D."/>
            <person name="Martinez A.T."/>
            <person name="Grigoriev I.V."/>
        </authorList>
    </citation>
    <scope>NUCLEOTIDE SEQUENCE</scope>
    <source>
        <strain evidence="1">AH 40177</strain>
    </source>
</reference>
<comment type="caution">
    <text evidence="1">The sequence shown here is derived from an EMBL/GenBank/DDBJ whole genome shotgun (WGS) entry which is preliminary data.</text>
</comment>
<keyword evidence="2" id="KW-1185">Reference proteome</keyword>